<dbReference type="SUPFAM" id="SSF56112">
    <property type="entry name" value="Protein kinase-like (PK-like)"/>
    <property type="match status" value="1"/>
</dbReference>
<reference evidence="2" key="1">
    <citation type="journal article" date="2022" name="Int. J. Mol. Sci.">
        <title>Draft Genome of Tanacetum Coccineum: Genomic Comparison of Closely Related Tanacetum-Family Plants.</title>
        <authorList>
            <person name="Yamashiro T."/>
            <person name="Shiraishi A."/>
            <person name="Nakayama K."/>
            <person name="Satake H."/>
        </authorList>
    </citation>
    <scope>NUCLEOTIDE SEQUENCE</scope>
</reference>
<dbReference type="Proteomes" id="UP001151760">
    <property type="component" value="Unassembled WGS sequence"/>
</dbReference>
<keyword evidence="3" id="KW-1185">Reference proteome</keyword>
<reference evidence="2" key="2">
    <citation type="submission" date="2022-01" db="EMBL/GenBank/DDBJ databases">
        <authorList>
            <person name="Yamashiro T."/>
            <person name="Shiraishi A."/>
            <person name="Satake H."/>
            <person name="Nakayama K."/>
        </authorList>
    </citation>
    <scope>NUCLEOTIDE SEQUENCE</scope>
</reference>
<feature type="domain" description="Protein kinase" evidence="1">
    <location>
        <begin position="25"/>
        <end position="196"/>
    </location>
</feature>
<dbReference type="Gene3D" id="1.10.510.10">
    <property type="entry name" value="Transferase(Phosphotransferase) domain 1"/>
    <property type="match status" value="1"/>
</dbReference>
<gene>
    <name evidence="2" type="ORF">Tco_1081715</name>
</gene>
<comment type="caution">
    <text evidence="2">The sequence shown here is derived from an EMBL/GenBank/DDBJ whole genome shotgun (WGS) entry which is preliminary data.</text>
</comment>
<protein>
    <submittedName>
        <fullName evidence="2">Kinase-like domain, phloem protein 2-like protein</fullName>
    </submittedName>
</protein>
<evidence type="ECO:0000313" key="3">
    <source>
        <dbReference type="Proteomes" id="UP001151760"/>
    </source>
</evidence>
<dbReference type="InterPro" id="IPR045272">
    <property type="entry name" value="ANXUR1/2-like"/>
</dbReference>
<dbReference type="InterPro" id="IPR000719">
    <property type="entry name" value="Prot_kinase_dom"/>
</dbReference>
<dbReference type="Pfam" id="PF07714">
    <property type="entry name" value="PK_Tyr_Ser-Thr"/>
    <property type="match status" value="1"/>
</dbReference>
<proteinExistence type="predicted"/>
<sequence length="196" mass="22998">MMSSPNHLLYLKIPLKKILSVTNNFDDKNIIGRGEFEKRCTGQLFCSGELIKIIARRWLNKERNDREQVFWMNIFMLSSLKHKNLVSLIGFCDENDEKIIIYKDERRGSLSNHLSNTMALTWVRRLRICVGIAHALSYIHYDESRDFSVIHRKLCSATILLNYDWEPKLSNFDFSMKTEASQSSNFEHTTSHEDYA</sequence>
<dbReference type="InterPro" id="IPR011009">
    <property type="entry name" value="Kinase-like_dom_sf"/>
</dbReference>
<dbReference type="InterPro" id="IPR001245">
    <property type="entry name" value="Ser-Thr/Tyr_kinase_cat_dom"/>
</dbReference>
<dbReference type="PROSITE" id="PS50011">
    <property type="entry name" value="PROTEIN_KINASE_DOM"/>
    <property type="match status" value="1"/>
</dbReference>
<dbReference type="PANTHER" id="PTHR27003">
    <property type="entry name" value="OS07G0166700 PROTEIN"/>
    <property type="match status" value="1"/>
</dbReference>
<accession>A0ABQ5HYP7</accession>
<organism evidence="2 3">
    <name type="scientific">Tanacetum coccineum</name>
    <dbReference type="NCBI Taxonomy" id="301880"/>
    <lineage>
        <taxon>Eukaryota</taxon>
        <taxon>Viridiplantae</taxon>
        <taxon>Streptophyta</taxon>
        <taxon>Embryophyta</taxon>
        <taxon>Tracheophyta</taxon>
        <taxon>Spermatophyta</taxon>
        <taxon>Magnoliopsida</taxon>
        <taxon>eudicotyledons</taxon>
        <taxon>Gunneridae</taxon>
        <taxon>Pentapetalae</taxon>
        <taxon>asterids</taxon>
        <taxon>campanulids</taxon>
        <taxon>Asterales</taxon>
        <taxon>Asteraceae</taxon>
        <taxon>Asteroideae</taxon>
        <taxon>Anthemideae</taxon>
        <taxon>Anthemidinae</taxon>
        <taxon>Tanacetum</taxon>
    </lineage>
</organism>
<dbReference type="Gene3D" id="3.30.200.20">
    <property type="entry name" value="Phosphorylase Kinase, domain 1"/>
    <property type="match status" value="1"/>
</dbReference>
<evidence type="ECO:0000313" key="2">
    <source>
        <dbReference type="EMBL" id="GJT92870.1"/>
    </source>
</evidence>
<evidence type="ECO:0000259" key="1">
    <source>
        <dbReference type="PROSITE" id="PS50011"/>
    </source>
</evidence>
<name>A0ABQ5HYP7_9ASTR</name>
<dbReference type="PANTHER" id="PTHR27003:SF383">
    <property type="entry name" value="TYROSINE-PROTEIN KINASE, NON-RECEPTOR JAK_TYK2-RELATED"/>
    <property type="match status" value="1"/>
</dbReference>
<dbReference type="EMBL" id="BQNB010020150">
    <property type="protein sequence ID" value="GJT92870.1"/>
    <property type="molecule type" value="Genomic_DNA"/>
</dbReference>